<evidence type="ECO:0000256" key="3">
    <source>
        <dbReference type="ARBA" id="ARBA00022989"/>
    </source>
</evidence>
<feature type="compositionally biased region" description="Basic and acidic residues" evidence="5">
    <location>
        <begin position="105"/>
        <end position="119"/>
    </location>
</feature>
<dbReference type="GO" id="GO:0050954">
    <property type="term" value="P:sensory perception of mechanical stimulus"/>
    <property type="evidence" value="ECO:0007669"/>
    <property type="project" value="TreeGrafter"/>
</dbReference>
<dbReference type="InParanoid" id="A0A6J0BZ69"/>
<feature type="region of interest" description="Disordered" evidence="5">
    <location>
        <begin position="392"/>
        <end position="578"/>
    </location>
</feature>
<name>A0A6J0BZ69_NEOLC</name>
<feature type="compositionally biased region" description="Low complexity" evidence="5">
    <location>
        <begin position="247"/>
        <end position="257"/>
    </location>
</feature>
<evidence type="ECO:0000256" key="2">
    <source>
        <dbReference type="ARBA" id="ARBA00022692"/>
    </source>
</evidence>
<dbReference type="PANTHER" id="PTHR21676:SF6">
    <property type="entry name" value="PROTEIN STUM"/>
    <property type="match status" value="1"/>
</dbReference>
<dbReference type="GO" id="GO:0071683">
    <property type="term" value="C:sensory dendrite"/>
    <property type="evidence" value="ECO:0007669"/>
    <property type="project" value="TreeGrafter"/>
</dbReference>
<feature type="compositionally biased region" description="Polar residues" evidence="5">
    <location>
        <begin position="327"/>
        <end position="337"/>
    </location>
</feature>
<dbReference type="Pfam" id="PF15795">
    <property type="entry name" value="Spec3"/>
    <property type="match status" value="1"/>
</dbReference>
<feature type="region of interest" description="Disordered" evidence="5">
    <location>
        <begin position="675"/>
        <end position="703"/>
    </location>
</feature>
<reference evidence="8 9" key="1">
    <citation type="submission" date="2025-05" db="UniProtKB">
        <authorList>
            <consortium name="RefSeq"/>
        </authorList>
    </citation>
    <scope>IDENTIFICATION</scope>
    <source>
        <tissue evidence="8 9">Thorax and Abdomen</tissue>
    </source>
</reference>
<evidence type="ECO:0000313" key="9">
    <source>
        <dbReference type="RefSeq" id="XP_046596547.1"/>
    </source>
</evidence>
<comment type="subcellular location">
    <subcellularLocation>
        <location evidence="1">Membrane</location>
        <topology evidence="1">Multi-pass membrane protein</topology>
    </subcellularLocation>
</comment>
<feature type="compositionally biased region" description="Basic and acidic residues" evidence="5">
    <location>
        <begin position="341"/>
        <end position="352"/>
    </location>
</feature>
<dbReference type="RefSeq" id="XP_046596547.1">
    <property type="nucleotide sequence ID" value="XM_046740591.1"/>
</dbReference>
<feature type="compositionally biased region" description="Basic and acidic residues" evidence="5">
    <location>
        <begin position="455"/>
        <end position="483"/>
    </location>
</feature>
<feature type="region of interest" description="Disordered" evidence="5">
    <location>
        <begin position="45"/>
        <end position="371"/>
    </location>
</feature>
<proteinExistence type="predicted"/>
<dbReference type="OrthoDB" id="361532at2759"/>
<evidence type="ECO:0000256" key="5">
    <source>
        <dbReference type="SAM" id="MobiDB-lite"/>
    </source>
</evidence>
<dbReference type="RefSeq" id="XP_046596548.1">
    <property type="nucleotide sequence ID" value="XM_046740592.1"/>
</dbReference>
<feature type="region of interest" description="Disordered" evidence="5">
    <location>
        <begin position="1"/>
        <end position="23"/>
    </location>
</feature>
<dbReference type="RefSeq" id="XP_015519640.2">
    <property type="nucleotide sequence ID" value="XM_015664154.2"/>
</dbReference>
<dbReference type="PANTHER" id="PTHR21676">
    <property type="entry name" value="PROTEIN STUM"/>
    <property type="match status" value="1"/>
</dbReference>
<feature type="transmembrane region" description="Helical" evidence="6">
    <location>
        <begin position="926"/>
        <end position="947"/>
    </location>
</feature>
<sequence length="993" mass="106245">MRRTEGDAMRAAPPFRVLGDGGEVFRVASPPPALAPEPYKVAVSSMSTNRARRRSSFVIIAEARPATPTSRSPSPGLTSGRASPFRGRGFKGPLPHAQSRPQTPEAKDTRRPSRPDRRMSASQQNSPKRSLIPQPARRRSVSLTKTENVRGSPKYGRRAGASMTAKNYLEVTPAAAGRRGSLKVPGLSPIQGTPTKPPERRGQQNVGGKKPSPVKSRRNSVAPPPAKSGVKVAPTTRSKPPSKPTKSKPQPDTSPSKIPVKKNSISEAKSPKKAPQMSQTSRRGSVAKLVVTKTAERGDKTSREKPVEPKQEAEKPQKKTEKKATSVAENASGNTVGNVEDSVKQSEAKAEEPSLVELLKQSSGASGTSSVVNTTTVTAAQPLKIDAAALLDGEIGKASEKESEVKRRNPDSGKKAPAVRPSAISVPPPTLPPKINGAQKTSAAMTKPEVASDSPIREPKHETPKNLHQIADKPNGHNADGNKTHNGQAVNASGKNANVEHSEVTLTPDMNRGRHPMGSAQNRVNADVKGTKENADLTAEPPAEPPAGEDLHAASKTGSVKSSDESVRSSARTVKSDGIRAAMDVSGSVGSNSSSVVINHQGSAIRRSEDIHGMMGSAVSLRSTAGLSTGSTDTGVSVNTIRGVSSAREKRGMHMVKQPQGIETLSGNVVHLEQNGEPMLPGARTSDPHRKDQDQDLRGVPDEPESRFKRIFDRCCGCCKCKCNCFDLGKSMRCLACRRGFKPQMNQPSMFPGTNTNPPTGCLSKMKASSRCCRLPKWKGCSRGSRVAPAEDAGCCPPERRCGAVFRRLCNRCSCKRQDSTQQTRSLQAKQSLTSVTAPVLPEEPKSKIPEVLVEHNAIMRGAIPCLPIPLAWFCLVCNVLIPGTGTFWSGLFNLCVGQPRFSTVASPRARFGAFLVNTVVGVGQLFTVLFCLVGWGWSIWWGVMMVRLARKYKRYRDSEAANNDVEAQGGNDVSTLPPGVPSQALRGIERAR</sequence>
<dbReference type="Proteomes" id="UP000829291">
    <property type="component" value="Chromosome 5"/>
</dbReference>
<keyword evidence="7" id="KW-1185">Reference proteome</keyword>
<evidence type="ECO:0000256" key="4">
    <source>
        <dbReference type="ARBA" id="ARBA00023136"/>
    </source>
</evidence>
<dbReference type="AlphaFoldDB" id="A0A6J0BZ69"/>
<dbReference type="GO" id="GO:0016020">
    <property type="term" value="C:membrane"/>
    <property type="evidence" value="ECO:0007669"/>
    <property type="project" value="UniProtKB-SubCell"/>
</dbReference>
<dbReference type="KEGG" id="nlo:107224186"/>
<evidence type="ECO:0000256" key="1">
    <source>
        <dbReference type="ARBA" id="ARBA00004141"/>
    </source>
</evidence>
<feature type="region of interest" description="Disordered" evidence="5">
    <location>
        <begin position="966"/>
        <end position="993"/>
    </location>
</feature>
<feature type="compositionally biased region" description="Basic and acidic residues" evidence="5">
    <location>
        <begin position="294"/>
        <end position="324"/>
    </location>
</feature>
<feature type="compositionally biased region" description="Basic and acidic residues" evidence="5">
    <location>
        <begin position="394"/>
        <end position="414"/>
    </location>
</feature>
<dbReference type="GeneID" id="107224186"/>
<dbReference type="GO" id="GO:0042330">
    <property type="term" value="P:taxis"/>
    <property type="evidence" value="ECO:0007669"/>
    <property type="project" value="TreeGrafter"/>
</dbReference>
<keyword evidence="4 6" id="KW-0472">Membrane</keyword>
<feature type="compositionally biased region" description="Basic and acidic residues" evidence="5">
    <location>
        <begin position="686"/>
        <end position="703"/>
    </location>
</feature>
<evidence type="ECO:0000256" key="6">
    <source>
        <dbReference type="SAM" id="Phobius"/>
    </source>
</evidence>
<dbReference type="InterPro" id="IPR026673">
    <property type="entry name" value="SPEC3/Stum"/>
</dbReference>
<feature type="compositionally biased region" description="Polar residues" evidence="5">
    <location>
        <begin position="484"/>
        <end position="496"/>
    </location>
</feature>
<keyword evidence="2 6" id="KW-0812">Transmembrane</keyword>
<protein>
    <submittedName>
        <fullName evidence="8 9">Protein stum</fullName>
    </submittedName>
</protein>
<evidence type="ECO:0000313" key="8">
    <source>
        <dbReference type="RefSeq" id="XP_015519640.2"/>
    </source>
</evidence>
<dbReference type="GO" id="GO:0019230">
    <property type="term" value="P:proprioception"/>
    <property type="evidence" value="ECO:0007669"/>
    <property type="project" value="TreeGrafter"/>
</dbReference>
<evidence type="ECO:0000313" key="7">
    <source>
        <dbReference type="Proteomes" id="UP000829291"/>
    </source>
</evidence>
<feature type="compositionally biased region" description="Low complexity" evidence="5">
    <location>
        <begin position="63"/>
        <end position="75"/>
    </location>
</feature>
<keyword evidence="3 6" id="KW-1133">Transmembrane helix</keyword>
<organism evidence="7 8">
    <name type="scientific">Neodiprion lecontei</name>
    <name type="common">Redheaded pine sawfly</name>
    <dbReference type="NCBI Taxonomy" id="441921"/>
    <lineage>
        <taxon>Eukaryota</taxon>
        <taxon>Metazoa</taxon>
        <taxon>Ecdysozoa</taxon>
        <taxon>Arthropoda</taxon>
        <taxon>Hexapoda</taxon>
        <taxon>Insecta</taxon>
        <taxon>Pterygota</taxon>
        <taxon>Neoptera</taxon>
        <taxon>Endopterygota</taxon>
        <taxon>Hymenoptera</taxon>
        <taxon>Tenthredinoidea</taxon>
        <taxon>Diprionidae</taxon>
        <taxon>Diprioninae</taxon>
        <taxon>Neodiprion</taxon>
    </lineage>
</organism>
<evidence type="ECO:0000313" key="10">
    <source>
        <dbReference type="RefSeq" id="XP_046596548.1"/>
    </source>
</evidence>
<accession>A0A6J0BZ69</accession>
<gene>
    <name evidence="8 9 10" type="primary">LOC107224186</name>
</gene>
<feature type="compositionally biased region" description="Low complexity" evidence="5">
    <location>
        <begin position="362"/>
        <end position="371"/>
    </location>
</feature>